<reference evidence="14" key="1">
    <citation type="submission" date="2009-11" db="EMBL/GenBank/DDBJ databases">
        <title>The complete chromosome 1 of Sphaerobacter thermophilus DSM 20745.</title>
        <authorList>
            <person name="Lucas S."/>
            <person name="Copeland A."/>
            <person name="Lapidus A."/>
            <person name="Glavina del Rio T."/>
            <person name="Dalin E."/>
            <person name="Tice H."/>
            <person name="Bruce D."/>
            <person name="Goodwin L."/>
            <person name="Pitluck S."/>
            <person name="Kyrpides N."/>
            <person name="Mavromatis K."/>
            <person name="Ivanova N."/>
            <person name="Mikhailova N."/>
            <person name="LaButti K.M."/>
            <person name="Clum A."/>
            <person name="Sun H.I."/>
            <person name="Brettin T."/>
            <person name="Detter J.C."/>
            <person name="Han C."/>
            <person name="Larimer F."/>
            <person name="Land M."/>
            <person name="Hauser L."/>
            <person name="Markowitz V."/>
            <person name="Cheng J.F."/>
            <person name="Hugenholtz P."/>
            <person name="Woyke T."/>
            <person name="Wu D."/>
            <person name="Steenblock K."/>
            <person name="Schneider S."/>
            <person name="Pukall R."/>
            <person name="Goeker M."/>
            <person name="Klenk H.P."/>
            <person name="Eisen J.A."/>
        </authorList>
    </citation>
    <scope>NUCLEOTIDE SEQUENCE [LARGE SCALE GENOMIC DNA]</scope>
    <source>
        <strain evidence="14">ATCC 49802 / DSM 20745 / S 6022</strain>
    </source>
</reference>
<dbReference type="AlphaFoldDB" id="D1C6J7"/>
<evidence type="ECO:0000256" key="6">
    <source>
        <dbReference type="ARBA" id="ARBA00022777"/>
    </source>
</evidence>
<feature type="transmembrane region" description="Helical" evidence="10">
    <location>
        <begin position="157"/>
        <end position="176"/>
    </location>
</feature>
<feature type="transmembrane region" description="Helical" evidence="10">
    <location>
        <begin position="87"/>
        <end position="109"/>
    </location>
</feature>
<evidence type="ECO:0000256" key="8">
    <source>
        <dbReference type="ARBA" id="ARBA00023136"/>
    </source>
</evidence>
<dbReference type="FunFam" id="1.10.287.130:FF:000001">
    <property type="entry name" value="Two-component sensor histidine kinase"/>
    <property type="match status" value="1"/>
</dbReference>
<keyword evidence="5 13" id="KW-0808">Transferase</keyword>
<dbReference type="SUPFAM" id="SSF158472">
    <property type="entry name" value="HAMP domain-like"/>
    <property type="match status" value="1"/>
</dbReference>
<dbReference type="PANTHER" id="PTHR43711">
    <property type="entry name" value="TWO-COMPONENT HISTIDINE KINASE"/>
    <property type="match status" value="1"/>
</dbReference>
<dbReference type="eggNOG" id="COG2205">
    <property type="taxonomic scope" value="Bacteria"/>
</dbReference>
<dbReference type="CDD" id="cd00082">
    <property type="entry name" value="HisKA"/>
    <property type="match status" value="1"/>
</dbReference>
<sequence>MSPLNRRSWLMSAGLPRVLAETGLLVIVLTSLLLVAAGDTEEAQSRAILLGLGGFAVGTLAAPLGALRLRRVDGDRRQQVKGEVARAAAVVVGNAALSWAVIITGSALFPGSPVFAGIDPFTCGASYGFWRGLLIGWPAWDRLRRSRLLWSLTHAQLVASLVIAVVVTVFVMAGALPQIESELSFPEELPGPAAAVAWVIISILATVSLLVALFVLISLILILLVTVLSRPVLKRTTRRVEELASAAGALRAGDLATRVPVSGEDEVARLQADFNAMAAELERAMRELAAERDTVAHLLQSQRELVAAVSHELRTPVATLRGYLESALAHWNEEPPPTLRADLAIMARETEQLQRLIDDLFTLSRVEAGQLPLRLEGVDVGTVLRRCAAAAAGLAWERSRVEVLVEVAPDLPPAHADAARLEQIVRNLLTNAVRHTPPGGLVLLGAERDGDAIVVQVSDSGEGIVPEDLPRIWERFYRGASARDDARGGSGLGLALVKELTEAMGGSVAVESTLGQGSRFTVRLPLARTPAPTPPATS</sequence>
<dbReference type="KEGG" id="sti:Sthe_2198"/>
<keyword evidence="14" id="KW-1185">Reference proteome</keyword>
<dbReference type="Gene3D" id="1.10.287.130">
    <property type="match status" value="1"/>
</dbReference>
<evidence type="ECO:0000259" key="12">
    <source>
        <dbReference type="PROSITE" id="PS50885"/>
    </source>
</evidence>
<keyword evidence="7" id="KW-0902">Two-component regulatory system</keyword>
<comment type="catalytic activity">
    <reaction evidence="1">
        <text>ATP + protein L-histidine = ADP + protein N-phospho-L-histidine.</text>
        <dbReference type="EC" id="2.7.13.3"/>
    </reaction>
</comment>
<dbReference type="CDD" id="cd06225">
    <property type="entry name" value="HAMP"/>
    <property type="match status" value="1"/>
</dbReference>
<evidence type="ECO:0000256" key="2">
    <source>
        <dbReference type="ARBA" id="ARBA00004370"/>
    </source>
</evidence>
<dbReference type="Pfam" id="PF02518">
    <property type="entry name" value="HATPase_c"/>
    <property type="match status" value="1"/>
</dbReference>
<dbReference type="RefSeq" id="WP_012872668.1">
    <property type="nucleotide sequence ID" value="NC_013523.1"/>
</dbReference>
<dbReference type="Pfam" id="PF00512">
    <property type="entry name" value="HisKA"/>
    <property type="match status" value="1"/>
</dbReference>
<dbReference type="SUPFAM" id="SSF55874">
    <property type="entry name" value="ATPase domain of HSP90 chaperone/DNA topoisomerase II/histidine kinase"/>
    <property type="match status" value="1"/>
</dbReference>
<organism evidence="13 14">
    <name type="scientific">Sphaerobacter thermophilus (strain ATCC 49802 / DSM 20745 / KCCM 41009 / NCIMB 13125 / S 6022)</name>
    <dbReference type="NCBI Taxonomy" id="479434"/>
    <lineage>
        <taxon>Bacteria</taxon>
        <taxon>Pseudomonadati</taxon>
        <taxon>Thermomicrobiota</taxon>
        <taxon>Thermomicrobia</taxon>
        <taxon>Sphaerobacterales</taxon>
        <taxon>Sphaerobacterineae</taxon>
        <taxon>Sphaerobacteraceae</taxon>
        <taxon>Sphaerobacter</taxon>
    </lineage>
</organism>
<evidence type="ECO:0000256" key="9">
    <source>
        <dbReference type="SAM" id="Coils"/>
    </source>
</evidence>
<gene>
    <name evidence="13" type="ordered locus">Sthe_2198</name>
</gene>
<dbReference type="Gene3D" id="3.30.565.10">
    <property type="entry name" value="Histidine kinase-like ATPase, C-terminal domain"/>
    <property type="match status" value="1"/>
</dbReference>
<dbReference type="Proteomes" id="UP000002027">
    <property type="component" value="Chromosome 1"/>
</dbReference>
<dbReference type="Pfam" id="PF00672">
    <property type="entry name" value="HAMP"/>
    <property type="match status" value="1"/>
</dbReference>
<evidence type="ECO:0000313" key="14">
    <source>
        <dbReference type="Proteomes" id="UP000002027"/>
    </source>
</evidence>
<dbReference type="PROSITE" id="PS50109">
    <property type="entry name" value="HIS_KIN"/>
    <property type="match status" value="1"/>
</dbReference>
<dbReference type="SUPFAM" id="SSF47384">
    <property type="entry name" value="Homodimeric domain of signal transducing histidine kinase"/>
    <property type="match status" value="1"/>
</dbReference>
<dbReference type="InterPro" id="IPR036890">
    <property type="entry name" value="HATPase_C_sf"/>
</dbReference>
<keyword evidence="10" id="KW-1133">Transmembrane helix</keyword>
<evidence type="ECO:0000313" key="13">
    <source>
        <dbReference type="EMBL" id="ACZ39622.1"/>
    </source>
</evidence>
<dbReference type="InterPro" id="IPR005467">
    <property type="entry name" value="His_kinase_dom"/>
</dbReference>
<evidence type="ECO:0000256" key="4">
    <source>
        <dbReference type="ARBA" id="ARBA00022553"/>
    </source>
</evidence>
<dbReference type="InterPro" id="IPR003661">
    <property type="entry name" value="HisK_dim/P_dom"/>
</dbReference>
<evidence type="ECO:0000256" key="10">
    <source>
        <dbReference type="SAM" id="Phobius"/>
    </source>
</evidence>
<evidence type="ECO:0000256" key="7">
    <source>
        <dbReference type="ARBA" id="ARBA00023012"/>
    </source>
</evidence>
<feature type="transmembrane region" description="Helical" evidence="10">
    <location>
        <begin position="115"/>
        <end position="137"/>
    </location>
</feature>
<evidence type="ECO:0000259" key="11">
    <source>
        <dbReference type="PROSITE" id="PS50109"/>
    </source>
</evidence>
<dbReference type="SMART" id="SM00387">
    <property type="entry name" value="HATPase_c"/>
    <property type="match status" value="1"/>
</dbReference>
<dbReference type="InterPro" id="IPR004358">
    <property type="entry name" value="Sig_transdc_His_kin-like_C"/>
</dbReference>
<proteinExistence type="predicted"/>
<dbReference type="SMART" id="SM00304">
    <property type="entry name" value="HAMP"/>
    <property type="match status" value="1"/>
</dbReference>
<accession>D1C6J7</accession>
<keyword evidence="10" id="KW-0812">Transmembrane</keyword>
<dbReference type="InterPro" id="IPR050736">
    <property type="entry name" value="Sensor_HK_Regulatory"/>
</dbReference>
<dbReference type="InterPro" id="IPR003594">
    <property type="entry name" value="HATPase_dom"/>
</dbReference>
<protein>
    <recommendedName>
        <fullName evidence="3">histidine kinase</fullName>
        <ecNumber evidence="3">2.7.13.3</ecNumber>
    </recommendedName>
</protein>
<dbReference type="EC" id="2.7.13.3" evidence="3"/>
<dbReference type="Gene3D" id="6.10.340.10">
    <property type="match status" value="1"/>
</dbReference>
<dbReference type="GO" id="GO:0000155">
    <property type="term" value="F:phosphorelay sensor kinase activity"/>
    <property type="evidence" value="ECO:0007669"/>
    <property type="project" value="InterPro"/>
</dbReference>
<feature type="transmembrane region" description="Helical" evidence="10">
    <location>
        <begin position="196"/>
        <end position="229"/>
    </location>
</feature>
<dbReference type="PANTHER" id="PTHR43711:SF1">
    <property type="entry name" value="HISTIDINE KINASE 1"/>
    <property type="match status" value="1"/>
</dbReference>
<dbReference type="OrthoDB" id="9800372at2"/>
<dbReference type="FunFam" id="3.30.565.10:FF:000006">
    <property type="entry name" value="Sensor histidine kinase WalK"/>
    <property type="match status" value="1"/>
</dbReference>
<dbReference type="SMART" id="SM00388">
    <property type="entry name" value="HisKA"/>
    <property type="match status" value="1"/>
</dbReference>
<feature type="transmembrane region" description="Helical" evidence="10">
    <location>
        <begin position="47"/>
        <end position="67"/>
    </location>
</feature>
<keyword evidence="8 10" id="KW-0472">Membrane</keyword>
<keyword evidence="9" id="KW-0175">Coiled coil</keyword>
<dbReference type="EMBL" id="CP001823">
    <property type="protein sequence ID" value="ACZ39622.1"/>
    <property type="molecule type" value="Genomic_DNA"/>
</dbReference>
<dbReference type="HOGENOM" id="CLU_000445_89_3_0"/>
<evidence type="ECO:0000256" key="3">
    <source>
        <dbReference type="ARBA" id="ARBA00012438"/>
    </source>
</evidence>
<evidence type="ECO:0000256" key="5">
    <source>
        <dbReference type="ARBA" id="ARBA00022679"/>
    </source>
</evidence>
<dbReference type="InterPro" id="IPR003660">
    <property type="entry name" value="HAMP_dom"/>
</dbReference>
<feature type="domain" description="Histidine kinase" evidence="11">
    <location>
        <begin position="308"/>
        <end position="528"/>
    </location>
</feature>
<dbReference type="eggNOG" id="COG2770">
    <property type="taxonomic scope" value="Bacteria"/>
</dbReference>
<keyword evidence="4" id="KW-0597">Phosphoprotein</keyword>
<reference evidence="13 14" key="2">
    <citation type="journal article" date="2010" name="Stand. Genomic Sci.">
        <title>Complete genome sequence of Desulfohalobium retbaense type strain (HR(100)).</title>
        <authorList>
            <person name="Spring S."/>
            <person name="Nolan M."/>
            <person name="Lapidus A."/>
            <person name="Glavina Del Rio T."/>
            <person name="Copeland A."/>
            <person name="Tice H."/>
            <person name="Cheng J.F."/>
            <person name="Lucas S."/>
            <person name="Land M."/>
            <person name="Chen F."/>
            <person name="Bruce D."/>
            <person name="Goodwin L."/>
            <person name="Pitluck S."/>
            <person name="Ivanova N."/>
            <person name="Mavromatis K."/>
            <person name="Mikhailova N."/>
            <person name="Pati A."/>
            <person name="Chen A."/>
            <person name="Palaniappan K."/>
            <person name="Hauser L."/>
            <person name="Chang Y.J."/>
            <person name="Jeffries C.D."/>
            <person name="Munk C."/>
            <person name="Kiss H."/>
            <person name="Chain P."/>
            <person name="Han C."/>
            <person name="Brettin T."/>
            <person name="Detter J.C."/>
            <person name="Schuler E."/>
            <person name="Goker M."/>
            <person name="Rohde M."/>
            <person name="Bristow J."/>
            <person name="Eisen J.A."/>
            <person name="Markowitz V."/>
            <person name="Hugenholtz P."/>
            <person name="Kyrpides N.C."/>
            <person name="Klenk H.P."/>
        </authorList>
    </citation>
    <scope>NUCLEOTIDE SEQUENCE [LARGE SCALE GENOMIC DNA]</scope>
    <source>
        <strain evidence="14">ATCC 49802 / DSM 20745 / S 6022</strain>
    </source>
</reference>
<name>D1C6J7_SPHTD</name>
<feature type="domain" description="HAMP" evidence="12">
    <location>
        <begin position="234"/>
        <end position="286"/>
    </location>
</feature>
<dbReference type="STRING" id="479434.Sthe_2198"/>
<dbReference type="InParanoid" id="D1C6J7"/>
<keyword evidence="6 13" id="KW-0418">Kinase</keyword>
<dbReference type="PRINTS" id="PR00344">
    <property type="entry name" value="BCTRLSENSOR"/>
</dbReference>
<dbReference type="FunCoup" id="D1C6J7">
    <property type="interactions" value="68"/>
</dbReference>
<evidence type="ECO:0000256" key="1">
    <source>
        <dbReference type="ARBA" id="ARBA00000085"/>
    </source>
</evidence>
<dbReference type="GO" id="GO:0016020">
    <property type="term" value="C:membrane"/>
    <property type="evidence" value="ECO:0007669"/>
    <property type="project" value="UniProtKB-SubCell"/>
</dbReference>
<feature type="coiled-coil region" evidence="9">
    <location>
        <begin position="267"/>
        <end position="301"/>
    </location>
</feature>
<dbReference type="InterPro" id="IPR036097">
    <property type="entry name" value="HisK_dim/P_sf"/>
</dbReference>
<dbReference type="PROSITE" id="PS50885">
    <property type="entry name" value="HAMP"/>
    <property type="match status" value="1"/>
</dbReference>
<comment type="subcellular location">
    <subcellularLocation>
        <location evidence="2">Membrane</location>
    </subcellularLocation>
</comment>